<name>E0XV84_9RHOB</name>
<organism evidence="1">
    <name type="scientific">uncultured Rhodobacterales bacterium HF4000_03E16</name>
    <dbReference type="NCBI Taxonomy" id="710785"/>
    <lineage>
        <taxon>Bacteria</taxon>
        <taxon>Pseudomonadati</taxon>
        <taxon>Pseudomonadota</taxon>
        <taxon>Alphaproteobacteria</taxon>
        <taxon>Rhodobacterales</taxon>
        <taxon>environmental samples</taxon>
    </lineage>
</organism>
<protein>
    <submittedName>
        <fullName evidence="1">Uncharacterized protein</fullName>
    </submittedName>
</protein>
<sequence length="99" mass="11188">MSNWSRSKQTTHTYISNLTWNLPLSYGLERITRSSSRIGGSAKYRGFPGLVITARAKHPVPSRTRPLSAVAPMVLRLKTWESRSSPNLKSPENTYLSKR</sequence>
<dbReference type="EMBL" id="GU474886">
    <property type="protein sequence ID" value="ADI18325.1"/>
    <property type="molecule type" value="Genomic_DNA"/>
</dbReference>
<reference evidence="1" key="1">
    <citation type="journal article" date="2011" name="Environ. Microbiol.">
        <title>Time-series analyses of Monterey Bay coastal microbial picoplankton using a 'genome proxy' microarray.</title>
        <authorList>
            <person name="Rich V.I."/>
            <person name="Pham V.D."/>
            <person name="Eppley J."/>
            <person name="Shi Y."/>
            <person name="DeLong E.F."/>
        </authorList>
    </citation>
    <scope>NUCLEOTIDE SEQUENCE</scope>
</reference>
<dbReference type="AlphaFoldDB" id="E0XV84"/>
<proteinExistence type="predicted"/>
<accession>E0XV84</accession>
<evidence type="ECO:0000313" key="1">
    <source>
        <dbReference type="EMBL" id="ADI18325.1"/>
    </source>
</evidence>